<evidence type="ECO:0000313" key="3">
    <source>
        <dbReference type="Proteomes" id="UP000317178"/>
    </source>
</evidence>
<sequence precursor="true">MNRILIALSCFVLLNTSLLSAEPEFPQAQEEHVWLKQFTGEWTSTSQSIGNPDQPSVECSGKMSSQMLGDFWVVNRMEGDANGETFQAIQTIGYDGSKNKYVGTWVDTMMNQLWHYEGTVDDSGKKLTLLAEGPSFFDPEKTAKYRDSYEFKSNDKIIATSEVMEEDGEWVMFMKGELQRNKTEK</sequence>
<dbReference type="Pfam" id="PF07617">
    <property type="entry name" value="DUF1579"/>
    <property type="match status" value="1"/>
</dbReference>
<evidence type="ECO:0000313" key="2">
    <source>
        <dbReference type="EMBL" id="QDU78609.1"/>
    </source>
</evidence>
<evidence type="ECO:0000256" key="1">
    <source>
        <dbReference type="SAM" id="SignalP"/>
    </source>
</evidence>
<dbReference type="KEGG" id="plon:Pla110_03130"/>
<keyword evidence="1" id="KW-0732">Signal</keyword>
<dbReference type="RefSeq" id="WP_144992505.1">
    <property type="nucleotide sequence ID" value="NZ_CP036281.1"/>
</dbReference>
<proteinExistence type="predicted"/>
<accession>A0A518CHA2</accession>
<evidence type="ECO:0008006" key="4">
    <source>
        <dbReference type="Google" id="ProtNLM"/>
    </source>
</evidence>
<keyword evidence="3" id="KW-1185">Reference proteome</keyword>
<reference evidence="2 3" key="1">
    <citation type="submission" date="2019-02" db="EMBL/GenBank/DDBJ databases">
        <title>Deep-cultivation of Planctomycetes and their phenomic and genomic characterization uncovers novel biology.</title>
        <authorList>
            <person name="Wiegand S."/>
            <person name="Jogler M."/>
            <person name="Boedeker C."/>
            <person name="Pinto D."/>
            <person name="Vollmers J."/>
            <person name="Rivas-Marin E."/>
            <person name="Kohn T."/>
            <person name="Peeters S.H."/>
            <person name="Heuer A."/>
            <person name="Rast P."/>
            <person name="Oberbeckmann S."/>
            <person name="Bunk B."/>
            <person name="Jeske O."/>
            <person name="Meyerdierks A."/>
            <person name="Storesund J.E."/>
            <person name="Kallscheuer N."/>
            <person name="Luecker S."/>
            <person name="Lage O.M."/>
            <person name="Pohl T."/>
            <person name="Merkel B.J."/>
            <person name="Hornburger P."/>
            <person name="Mueller R.-W."/>
            <person name="Bruemmer F."/>
            <person name="Labrenz M."/>
            <person name="Spormann A.M."/>
            <person name="Op den Camp H."/>
            <person name="Overmann J."/>
            <person name="Amann R."/>
            <person name="Jetten M.S.M."/>
            <person name="Mascher T."/>
            <person name="Medema M.H."/>
            <person name="Devos D.P."/>
            <person name="Kaster A.-K."/>
            <person name="Ovreas L."/>
            <person name="Rohde M."/>
            <person name="Galperin M.Y."/>
            <person name="Jogler C."/>
        </authorList>
    </citation>
    <scope>NUCLEOTIDE SEQUENCE [LARGE SCALE GENOMIC DNA]</scope>
    <source>
        <strain evidence="2 3">Pla110</strain>
    </source>
</reference>
<dbReference type="InterPro" id="IPR011473">
    <property type="entry name" value="DUF1579"/>
</dbReference>
<dbReference type="OrthoDB" id="512336at2"/>
<name>A0A518CHA2_9PLAN</name>
<dbReference type="AlphaFoldDB" id="A0A518CHA2"/>
<gene>
    <name evidence="2" type="ORF">Pla110_03130</name>
</gene>
<dbReference type="Proteomes" id="UP000317178">
    <property type="component" value="Chromosome"/>
</dbReference>
<protein>
    <recommendedName>
        <fullName evidence="4">DUF1579 domain-containing protein</fullName>
    </recommendedName>
</protein>
<feature type="signal peptide" evidence="1">
    <location>
        <begin position="1"/>
        <end position="21"/>
    </location>
</feature>
<feature type="chain" id="PRO_5021706486" description="DUF1579 domain-containing protein" evidence="1">
    <location>
        <begin position="22"/>
        <end position="185"/>
    </location>
</feature>
<dbReference type="EMBL" id="CP036281">
    <property type="protein sequence ID" value="QDU78609.1"/>
    <property type="molecule type" value="Genomic_DNA"/>
</dbReference>
<organism evidence="2 3">
    <name type="scientific">Polystyrenella longa</name>
    <dbReference type="NCBI Taxonomy" id="2528007"/>
    <lineage>
        <taxon>Bacteria</taxon>
        <taxon>Pseudomonadati</taxon>
        <taxon>Planctomycetota</taxon>
        <taxon>Planctomycetia</taxon>
        <taxon>Planctomycetales</taxon>
        <taxon>Planctomycetaceae</taxon>
        <taxon>Polystyrenella</taxon>
    </lineage>
</organism>